<reference evidence="2" key="1">
    <citation type="submission" date="2015-03" db="EMBL/GenBank/DDBJ databases">
        <authorList>
            <consortium name="Pathogen Informatics"/>
        </authorList>
    </citation>
    <scope>NUCLEOTIDE SEQUENCE [LARGE SCALE GENOMIC DNA]</scope>
    <source>
        <strain evidence="2">NCTC11134</strain>
    </source>
</reference>
<sequence>MEGVDIAAILEMVLGFLGSGSSINYIPGSPA</sequence>
<proteinExistence type="predicted"/>
<dbReference type="EMBL" id="LN868938">
    <property type="protein sequence ID" value="CRY77159.1"/>
    <property type="molecule type" value="Genomic_DNA"/>
</dbReference>
<accession>A0A0H5NPW7</accession>
<dbReference type="Proteomes" id="UP000057820">
    <property type="component" value="Chromosome 1"/>
</dbReference>
<protein>
    <submittedName>
        <fullName evidence="1">Uncharacterized protein</fullName>
    </submittedName>
</protein>
<gene>
    <name evidence="1" type="ORF">ERS450000_02199</name>
</gene>
<dbReference type="KEGG" id="nfr:ERS450000_02199"/>
<evidence type="ECO:0000313" key="2">
    <source>
        <dbReference type="Proteomes" id="UP000057820"/>
    </source>
</evidence>
<name>A0A0H5NPW7_NOCFR</name>
<organism evidence="1 2">
    <name type="scientific">Nocardia farcinica</name>
    <dbReference type="NCBI Taxonomy" id="37329"/>
    <lineage>
        <taxon>Bacteria</taxon>
        <taxon>Bacillati</taxon>
        <taxon>Actinomycetota</taxon>
        <taxon>Actinomycetes</taxon>
        <taxon>Mycobacteriales</taxon>
        <taxon>Nocardiaceae</taxon>
        <taxon>Nocardia</taxon>
    </lineage>
</organism>
<evidence type="ECO:0000313" key="1">
    <source>
        <dbReference type="EMBL" id="CRY77159.1"/>
    </source>
</evidence>
<dbReference type="AlphaFoldDB" id="A0A0H5NPW7"/>